<evidence type="ECO:0000313" key="8">
    <source>
        <dbReference type="EMBL" id="CRZ02406.1"/>
    </source>
</evidence>
<protein>
    <recommendedName>
        <fullName evidence="7">DM10 domain-containing protein</fullName>
    </recommendedName>
</protein>
<evidence type="ECO:0000256" key="2">
    <source>
        <dbReference type="ARBA" id="ARBA00004245"/>
    </source>
</evidence>
<dbReference type="AlphaFoldDB" id="A0A0H5QM19"/>
<keyword evidence="4" id="KW-0677">Repeat</keyword>
<evidence type="ECO:0000256" key="6">
    <source>
        <dbReference type="ARBA" id="ARBA00023273"/>
    </source>
</evidence>
<evidence type="ECO:0000256" key="3">
    <source>
        <dbReference type="ARBA" id="ARBA00022490"/>
    </source>
</evidence>
<keyword evidence="5" id="KW-0206">Cytoskeleton</keyword>
<feature type="domain" description="DM10" evidence="7">
    <location>
        <begin position="96"/>
        <end position="201"/>
    </location>
</feature>
<accession>A0A0H5QM19</accession>
<dbReference type="InterPro" id="IPR006602">
    <property type="entry name" value="DM10_dom"/>
</dbReference>
<dbReference type="PANTHER" id="PTHR12086">
    <property type="entry name" value="EF-HAND DOMAIN C-TERMINAL CONTAINING PROTEIN"/>
    <property type="match status" value="1"/>
</dbReference>
<dbReference type="EMBL" id="HACM01001964">
    <property type="protein sequence ID" value="CRZ02406.1"/>
    <property type="molecule type" value="Transcribed_RNA"/>
</dbReference>
<comment type="subcellular location">
    <subcellularLocation>
        <location evidence="1">Cell projection</location>
        <location evidence="1">Cilium</location>
    </subcellularLocation>
    <subcellularLocation>
        <location evidence="2">Cytoplasm</location>
        <location evidence="2">Cytoskeleton</location>
    </subcellularLocation>
</comment>
<keyword evidence="3" id="KW-0963">Cytoplasm</keyword>
<organism evidence="8">
    <name type="scientific">Spongospora subterranea</name>
    <dbReference type="NCBI Taxonomy" id="70186"/>
    <lineage>
        <taxon>Eukaryota</taxon>
        <taxon>Sar</taxon>
        <taxon>Rhizaria</taxon>
        <taxon>Endomyxa</taxon>
        <taxon>Phytomyxea</taxon>
        <taxon>Plasmodiophorida</taxon>
        <taxon>Plasmodiophoridae</taxon>
        <taxon>Spongospora</taxon>
    </lineage>
</organism>
<feature type="non-terminal residue" evidence="8">
    <location>
        <position position="219"/>
    </location>
</feature>
<dbReference type="Gene3D" id="2.30.29.170">
    <property type="match status" value="1"/>
</dbReference>
<proteinExistence type="predicted"/>
<sequence>MGSRPLPLLPGYAVITDIPMSFNKRHQFEIRDGIPVTDVVEHRALDRPIATADRVPREHPPMVESADIADKWSKKIPHRDRKEIPLSKKPAWMVYDNHVLRFNAYFREAVHECAGEASRVRRCTLFFYLADDSIHVEELRDHSSGMQQGLLVKRHQIPFSPERYVLVGDLAKIGAEISIYGKTLRITDADPFTRRFLSSALGIDLGVAEPTPIDEFHAK</sequence>
<dbReference type="InterPro" id="IPR040193">
    <property type="entry name" value="EFHC1/EFHC2/EFHB"/>
</dbReference>
<evidence type="ECO:0000256" key="5">
    <source>
        <dbReference type="ARBA" id="ARBA00023212"/>
    </source>
</evidence>
<dbReference type="Pfam" id="PF06565">
    <property type="entry name" value="DM10_dom"/>
    <property type="match status" value="1"/>
</dbReference>
<dbReference type="SMART" id="SM00676">
    <property type="entry name" value="DM10"/>
    <property type="match status" value="1"/>
</dbReference>
<dbReference type="GO" id="GO:0005929">
    <property type="term" value="C:cilium"/>
    <property type="evidence" value="ECO:0007669"/>
    <property type="project" value="UniProtKB-SubCell"/>
</dbReference>
<dbReference type="PROSITE" id="PS51336">
    <property type="entry name" value="DM10"/>
    <property type="match status" value="1"/>
</dbReference>
<dbReference type="GO" id="GO:0005856">
    <property type="term" value="C:cytoskeleton"/>
    <property type="evidence" value="ECO:0007669"/>
    <property type="project" value="UniProtKB-SubCell"/>
</dbReference>
<evidence type="ECO:0000259" key="7">
    <source>
        <dbReference type="PROSITE" id="PS51336"/>
    </source>
</evidence>
<keyword evidence="6" id="KW-0966">Cell projection</keyword>
<reference evidence="8" key="1">
    <citation type="submission" date="2015-04" db="EMBL/GenBank/DDBJ databases">
        <title>The genome sequence of the plant pathogenic Rhizarian Plasmodiophora brassicae reveals insights in its biotrophic life cycle and the origin of chitin synthesis.</title>
        <authorList>
            <person name="Schwelm A."/>
            <person name="Fogelqvist J."/>
            <person name="Knaust A."/>
            <person name="Julke S."/>
            <person name="Lilja T."/>
            <person name="Dhandapani V."/>
            <person name="Bonilla-Rosso G."/>
            <person name="Karlsson M."/>
            <person name="Shevchenko A."/>
            <person name="Choi S.R."/>
            <person name="Kim H.G."/>
            <person name="Park J.Y."/>
            <person name="Lim Y.P."/>
            <person name="Ludwig-Muller J."/>
            <person name="Dixelius C."/>
        </authorList>
    </citation>
    <scope>NUCLEOTIDE SEQUENCE</scope>
    <source>
        <tissue evidence="8">Potato root galls</tissue>
    </source>
</reference>
<evidence type="ECO:0000256" key="1">
    <source>
        <dbReference type="ARBA" id="ARBA00004138"/>
    </source>
</evidence>
<dbReference type="FunFam" id="2.30.29.170:FF:000004">
    <property type="entry name" value="EF-hand domain containing 2"/>
    <property type="match status" value="1"/>
</dbReference>
<name>A0A0H5QM19_9EUKA</name>
<evidence type="ECO:0000256" key="4">
    <source>
        <dbReference type="ARBA" id="ARBA00022737"/>
    </source>
</evidence>